<protein>
    <submittedName>
        <fullName evidence="1">Uncharacterized protein</fullName>
    </submittedName>
</protein>
<dbReference type="AlphaFoldDB" id="A0A139W9K1"/>
<organism evidence="1 2">
    <name type="scientific">Tribolium castaneum</name>
    <name type="common">Red flour beetle</name>
    <dbReference type="NCBI Taxonomy" id="7070"/>
    <lineage>
        <taxon>Eukaryota</taxon>
        <taxon>Metazoa</taxon>
        <taxon>Ecdysozoa</taxon>
        <taxon>Arthropoda</taxon>
        <taxon>Hexapoda</taxon>
        <taxon>Insecta</taxon>
        <taxon>Pterygota</taxon>
        <taxon>Neoptera</taxon>
        <taxon>Endopterygota</taxon>
        <taxon>Coleoptera</taxon>
        <taxon>Polyphaga</taxon>
        <taxon>Cucujiformia</taxon>
        <taxon>Tenebrionidae</taxon>
        <taxon>Tenebrionidae incertae sedis</taxon>
        <taxon>Tribolium</taxon>
    </lineage>
</organism>
<reference evidence="1 2" key="2">
    <citation type="journal article" date="2010" name="Nucleic Acids Res.">
        <title>BeetleBase in 2010: revisions to provide comprehensive genomic information for Tribolium castaneum.</title>
        <authorList>
            <person name="Kim H.S."/>
            <person name="Murphy T."/>
            <person name="Xia J."/>
            <person name="Caragea D."/>
            <person name="Park Y."/>
            <person name="Beeman R.W."/>
            <person name="Lorenzen M.D."/>
            <person name="Butcher S."/>
            <person name="Manak J.R."/>
            <person name="Brown S.J."/>
        </authorList>
    </citation>
    <scope>NUCLEOTIDE SEQUENCE [LARGE SCALE GENOMIC DNA]</scope>
    <source>
        <strain evidence="1 2">Georgia GA2</strain>
    </source>
</reference>
<evidence type="ECO:0000313" key="2">
    <source>
        <dbReference type="Proteomes" id="UP000007266"/>
    </source>
</evidence>
<evidence type="ECO:0000313" key="1">
    <source>
        <dbReference type="EMBL" id="KYB24572.1"/>
    </source>
</evidence>
<accession>A0A139W9K1</accession>
<name>A0A139W9K1_TRICA</name>
<keyword evidence="2" id="KW-1185">Reference proteome</keyword>
<reference evidence="1 2" key="1">
    <citation type="journal article" date="2008" name="Nature">
        <title>The genome of the model beetle and pest Tribolium castaneum.</title>
        <authorList>
            <consortium name="Tribolium Genome Sequencing Consortium"/>
            <person name="Richards S."/>
            <person name="Gibbs R.A."/>
            <person name="Weinstock G.M."/>
            <person name="Brown S.J."/>
            <person name="Denell R."/>
            <person name="Beeman R.W."/>
            <person name="Gibbs R."/>
            <person name="Beeman R.W."/>
            <person name="Brown S.J."/>
            <person name="Bucher G."/>
            <person name="Friedrich M."/>
            <person name="Grimmelikhuijzen C.J."/>
            <person name="Klingler M."/>
            <person name="Lorenzen M."/>
            <person name="Richards S."/>
            <person name="Roth S."/>
            <person name="Schroder R."/>
            <person name="Tautz D."/>
            <person name="Zdobnov E.M."/>
            <person name="Muzny D."/>
            <person name="Gibbs R.A."/>
            <person name="Weinstock G.M."/>
            <person name="Attaway T."/>
            <person name="Bell S."/>
            <person name="Buhay C.J."/>
            <person name="Chandrabose M.N."/>
            <person name="Chavez D."/>
            <person name="Clerk-Blankenburg K.P."/>
            <person name="Cree A."/>
            <person name="Dao M."/>
            <person name="Davis C."/>
            <person name="Chacko J."/>
            <person name="Dinh H."/>
            <person name="Dugan-Rocha S."/>
            <person name="Fowler G."/>
            <person name="Garner T.T."/>
            <person name="Garnes J."/>
            <person name="Gnirke A."/>
            <person name="Hawes A."/>
            <person name="Hernandez J."/>
            <person name="Hines S."/>
            <person name="Holder M."/>
            <person name="Hume J."/>
            <person name="Jhangiani S.N."/>
            <person name="Joshi V."/>
            <person name="Khan Z.M."/>
            <person name="Jackson L."/>
            <person name="Kovar C."/>
            <person name="Kowis A."/>
            <person name="Lee S."/>
            <person name="Lewis L.R."/>
            <person name="Margolis J."/>
            <person name="Morgan M."/>
            <person name="Nazareth L.V."/>
            <person name="Nguyen N."/>
            <person name="Okwuonu G."/>
            <person name="Parker D."/>
            <person name="Richards S."/>
            <person name="Ruiz S.J."/>
            <person name="Santibanez J."/>
            <person name="Savard J."/>
            <person name="Scherer S.E."/>
            <person name="Schneider B."/>
            <person name="Sodergren E."/>
            <person name="Tautz D."/>
            <person name="Vattahil S."/>
            <person name="Villasana D."/>
            <person name="White C.S."/>
            <person name="Wright R."/>
            <person name="Park Y."/>
            <person name="Beeman R.W."/>
            <person name="Lord J."/>
            <person name="Oppert B."/>
            <person name="Lorenzen M."/>
            <person name="Brown S."/>
            <person name="Wang L."/>
            <person name="Savard J."/>
            <person name="Tautz D."/>
            <person name="Richards S."/>
            <person name="Weinstock G."/>
            <person name="Gibbs R.A."/>
            <person name="Liu Y."/>
            <person name="Worley K."/>
            <person name="Weinstock G."/>
            <person name="Elsik C.G."/>
            <person name="Reese J.T."/>
            <person name="Elhaik E."/>
            <person name="Landan G."/>
            <person name="Graur D."/>
            <person name="Arensburger P."/>
            <person name="Atkinson P."/>
            <person name="Beeman R.W."/>
            <person name="Beidler J."/>
            <person name="Brown S.J."/>
            <person name="Demuth J.P."/>
            <person name="Drury D.W."/>
            <person name="Du Y.Z."/>
            <person name="Fujiwara H."/>
            <person name="Lorenzen M."/>
            <person name="Maselli V."/>
            <person name="Osanai M."/>
            <person name="Park Y."/>
            <person name="Robertson H.M."/>
            <person name="Tu Z."/>
            <person name="Wang J.J."/>
            <person name="Wang S."/>
            <person name="Richards S."/>
            <person name="Song H."/>
            <person name="Zhang L."/>
            <person name="Sodergren E."/>
            <person name="Werner D."/>
            <person name="Stanke M."/>
            <person name="Morgenstern B."/>
            <person name="Solovyev V."/>
            <person name="Kosarev P."/>
            <person name="Brown G."/>
            <person name="Chen H.C."/>
            <person name="Ermolaeva O."/>
            <person name="Hlavina W."/>
            <person name="Kapustin Y."/>
            <person name="Kiryutin B."/>
            <person name="Kitts P."/>
            <person name="Maglott D."/>
            <person name="Pruitt K."/>
            <person name="Sapojnikov V."/>
            <person name="Souvorov A."/>
            <person name="Mackey A.J."/>
            <person name="Waterhouse R.M."/>
            <person name="Wyder S."/>
            <person name="Zdobnov E.M."/>
            <person name="Zdobnov E.M."/>
            <person name="Wyder S."/>
            <person name="Kriventseva E.V."/>
            <person name="Kadowaki T."/>
            <person name="Bork P."/>
            <person name="Aranda M."/>
            <person name="Bao R."/>
            <person name="Beermann A."/>
            <person name="Berns N."/>
            <person name="Bolognesi R."/>
            <person name="Bonneton F."/>
            <person name="Bopp D."/>
            <person name="Brown S.J."/>
            <person name="Bucher G."/>
            <person name="Butts T."/>
            <person name="Chaumot A."/>
            <person name="Denell R.E."/>
            <person name="Ferrier D.E."/>
            <person name="Friedrich M."/>
            <person name="Gordon C.M."/>
            <person name="Jindra M."/>
            <person name="Klingler M."/>
            <person name="Lan Q."/>
            <person name="Lattorff H.M."/>
            <person name="Laudet V."/>
            <person name="von Levetsow C."/>
            <person name="Liu Z."/>
            <person name="Lutz R."/>
            <person name="Lynch J.A."/>
            <person name="da Fonseca R.N."/>
            <person name="Posnien N."/>
            <person name="Reuter R."/>
            <person name="Roth S."/>
            <person name="Savard J."/>
            <person name="Schinko J.B."/>
            <person name="Schmitt C."/>
            <person name="Schoppmeier M."/>
            <person name="Schroder R."/>
            <person name="Shippy T.D."/>
            <person name="Simonnet F."/>
            <person name="Marques-Souza H."/>
            <person name="Tautz D."/>
            <person name="Tomoyasu Y."/>
            <person name="Trauner J."/>
            <person name="Van der Zee M."/>
            <person name="Vervoort M."/>
            <person name="Wittkopp N."/>
            <person name="Wimmer E.A."/>
            <person name="Yang X."/>
            <person name="Jones A.K."/>
            <person name="Sattelle D.B."/>
            <person name="Ebert P.R."/>
            <person name="Nelson D."/>
            <person name="Scott J.G."/>
            <person name="Beeman R.W."/>
            <person name="Muthukrishnan S."/>
            <person name="Kramer K.J."/>
            <person name="Arakane Y."/>
            <person name="Beeman R.W."/>
            <person name="Zhu Q."/>
            <person name="Hogenkamp D."/>
            <person name="Dixit R."/>
            <person name="Oppert B."/>
            <person name="Jiang H."/>
            <person name="Zou Z."/>
            <person name="Marshall J."/>
            <person name="Elpidina E."/>
            <person name="Vinokurov K."/>
            <person name="Oppert C."/>
            <person name="Zou Z."/>
            <person name="Evans J."/>
            <person name="Lu Z."/>
            <person name="Zhao P."/>
            <person name="Sumathipala N."/>
            <person name="Altincicek B."/>
            <person name="Vilcinskas A."/>
            <person name="Williams M."/>
            <person name="Hultmark D."/>
            <person name="Hetru C."/>
            <person name="Jiang H."/>
            <person name="Grimmelikhuijzen C.J."/>
            <person name="Hauser F."/>
            <person name="Cazzamali G."/>
            <person name="Williamson M."/>
            <person name="Park Y."/>
            <person name="Li B."/>
            <person name="Tanaka Y."/>
            <person name="Predel R."/>
            <person name="Neupert S."/>
            <person name="Schachtner J."/>
            <person name="Verleyen P."/>
            <person name="Raible F."/>
            <person name="Bork P."/>
            <person name="Friedrich M."/>
            <person name="Walden K.K."/>
            <person name="Robertson H.M."/>
            <person name="Angeli S."/>
            <person name="Foret S."/>
            <person name="Bucher G."/>
            <person name="Schuetz S."/>
            <person name="Maleszka R."/>
            <person name="Wimmer E.A."/>
            <person name="Beeman R.W."/>
            <person name="Lorenzen M."/>
            <person name="Tomoyasu Y."/>
            <person name="Miller S.C."/>
            <person name="Grossmann D."/>
            <person name="Bucher G."/>
        </authorList>
    </citation>
    <scope>NUCLEOTIDE SEQUENCE [LARGE SCALE GENOMIC DNA]</scope>
    <source>
        <strain evidence="1 2">Georgia GA2</strain>
    </source>
</reference>
<sequence>MPTRFEDILKDLKLDSKDRQILELCHKHELELELLKKGNELELLKKGNELELLKKDHEHQLDKLKTELVS</sequence>
<proteinExistence type="predicted"/>
<dbReference type="EMBL" id="KQ972230">
    <property type="protein sequence ID" value="KYB24572.1"/>
    <property type="molecule type" value="Genomic_DNA"/>
</dbReference>
<dbReference type="Proteomes" id="UP000007266">
    <property type="component" value="Unassembled WGS sequence"/>
</dbReference>
<gene>
    <name evidence="1" type="primary">AUGUSTUS-3.0.2_31890</name>
    <name evidence="1" type="ORF">TcasGA2_TC031890</name>
</gene>